<feature type="transmembrane region" description="Helical" evidence="1">
    <location>
        <begin position="12"/>
        <end position="33"/>
    </location>
</feature>
<dbReference type="OrthoDB" id="5489981at2"/>
<dbReference type="RefSeq" id="WP_006977193.1">
    <property type="nucleotide sequence ID" value="NZ_ABCS01000194.1"/>
</dbReference>
<dbReference type="AlphaFoldDB" id="A6GKF7"/>
<comment type="caution">
    <text evidence="2">The sequence shown here is derived from an EMBL/GenBank/DDBJ whole genome shotgun (WGS) entry which is preliminary data.</text>
</comment>
<evidence type="ECO:0000313" key="2">
    <source>
        <dbReference type="EMBL" id="EDM73645.1"/>
    </source>
</evidence>
<dbReference type="Proteomes" id="UP000005801">
    <property type="component" value="Unassembled WGS sequence"/>
</dbReference>
<reference evidence="2 3" key="1">
    <citation type="submission" date="2007-06" db="EMBL/GenBank/DDBJ databases">
        <authorList>
            <person name="Shimkets L."/>
            <person name="Ferriera S."/>
            <person name="Johnson J."/>
            <person name="Kravitz S."/>
            <person name="Beeson K."/>
            <person name="Sutton G."/>
            <person name="Rogers Y.-H."/>
            <person name="Friedman R."/>
            <person name="Frazier M."/>
            <person name="Venter J.C."/>
        </authorList>
    </citation>
    <scope>NUCLEOTIDE SEQUENCE [LARGE SCALE GENOMIC DNA]</scope>
    <source>
        <strain evidence="2 3">SIR-1</strain>
    </source>
</reference>
<sequence>MTREHGLPAATRNYVIFGLAFVVASVLAVRAWLSPSVGRGQPDGWLRVLVVTNDVKDLASALDEHGLNALQRTPTGVIEDGRSLLDADASELDIALAYADEHGYGFLAIAQDDFEFSYPGVLGEHASPPDAHTESPFLVFSVGDRTAPNGGQSRAAAGPIASAPLYDRPIPQFDSLRLALFGHPDFLALWEEAPGTRDTPAHQARQVLEARKVLSIADALRSAHEGWVQLARGWTHDDLGSGAAQVRTLTPPWTAGEALPVVGGALVLERPAKIIVQTQGKLPESSLRETFLRTGYRHTPRFASTATAELDSCAGLPERFAGQAQVSADGRRVLLGHGEPGQAELWTFTHEPGSLCAAELSQTLDTPVAGRVDDLRVASSGKLAWIDLDDGSLRWMDASTRSRLPPPTTGTKSGGRFSSPRWLDGELLVVLGEHPREAPEFDFDTALHVVGTEGAGEDGSTLEPVRAHLRLDALWAEAERGAERVRGLELAPAGLDRLLVLTRGCALESPRPGARPGRAAQPCLHLLRTEDGRPLGSVLREALAAAPDPSPEAVGSELRGRLHLETFGPIGPYTDLGFAPDGSALAWTDDDGLMLLELPNAASEDAALTGARRISALSDLHRPRLSLDGAHIYATRALELPSDLASDPKKAPRVDVALAFARDAQP</sequence>
<gene>
    <name evidence="2" type="ORF">PPSIR1_15535</name>
</gene>
<evidence type="ECO:0000256" key="1">
    <source>
        <dbReference type="SAM" id="Phobius"/>
    </source>
</evidence>
<dbReference type="EMBL" id="ABCS01000194">
    <property type="protein sequence ID" value="EDM73645.1"/>
    <property type="molecule type" value="Genomic_DNA"/>
</dbReference>
<dbReference type="STRING" id="391625.PPSIR1_15535"/>
<keyword evidence="1" id="KW-0812">Transmembrane</keyword>
<organism evidence="2 3">
    <name type="scientific">Plesiocystis pacifica SIR-1</name>
    <dbReference type="NCBI Taxonomy" id="391625"/>
    <lineage>
        <taxon>Bacteria</taxon>
        <taxon>Pseudomonadati</taxon>
        <taxon>Myxococcota</taxon>
        <taxon>Polyangia</taxon>
        <taxon>Nannocystales</taxon>
        <taxon>Nannocystaceae</taxon>
        <taxon>Plesiocystis</taxon>
    </lineage>
</organism>
<keyword evidence="1" id="KW-0472">Membrane</keyword>
<proteinExistence type="predicted"/>
<evidence type="ECO:0000313" key="3">
    <source>
        <dbReference type="Proteomes" id="UP000005801"/>
    </source>
</evidence>
<protein>
    <submittedName>
        <fullName evidence="2">Uncharacterized protein</fullName>
    </submittedName>
</protein>
<name>A6GKF7_9BACT</name>
<keyword evidence="3" id="KW-1185">Reference proteome</keyword>
<dbReference type="SUPFAM" id="SSF82171">
    <property type="entry name" value="DPP6 N-terminal domain-like"/>
    <property type="match status" value="1"/>
</dbReference>
<keyword evidence="1" id="KW-1133">Transmembrane helix</keyword>
<accession>A6GKF7</accession>